<proteinExistence type="predicted"/>
<accession>A0A4R2NNN4</accession>
<dbReference type="PROSITE" id="PS00352">
    <property type="entry name" value="CSD_1"/>
    <property type="match status" value="1"/>
</dbReference>
<dbReference type="GO" id="GO:0005829">
    <property type="term" value="C:cytosol"/>
    <property type="evidence" value="ECO:0007669"/>
    <property type="project" value="UniProtKB-ARBA"/>
</dbReference>
<dbReference type="InterPro" id="IPR012340">
    <property type="entry name" value="NA-bd_OB-fold"/>
</dbReference>
<evidence type="ECO:0000256" key="2">
    <source>
        <dbReference type="ARBA" id="ARBA00022490"/>
    </source>
</evidence>
<dbReference type="InterPro" id="IPR019844">
    <property type="entry name" value="CSD_CS"/>
</dbReference>
<organism evidence="5 6">
    <name type="scientific">Tenacibaculum skagerrakense</name>
    <dbReference type="NCBI Taxonomy" id="186571"/>
    <lineage>
        <taxon>Bacteria</taxon>
        <taxon>Pseudomonadati</taxon>
        <taxon>Bacteroidota</taxon>
        <taxon>Flavobacteriia</taxon>
        <taxon>Flavobacteriales</taxon>
        <taxon>Flavobacteriaceae</taxon>
        <taxon>Tenacibaculum</taxon>
    </lineage>
</organism>
<evidence type="ECO:0000313" key="5">
    <source>
        <dbReference type="EMBL" id="TCP23310.1"/>
    </source>
</evidence>
<dbReference type="InterPro" id="IPR002059">
    <property type="entry name" value="CSP_DNA-bd"/>
</dbReference>
<feature type="domain" description="CSD" evidence="4">
    <location>
        <begin position="1"/>
        <end position="62"/>
    </location>
</feature>
<dbReference type="SMART" id="SM00357">
    <property type="entry name" value="CSP"/>
    <property type="match status" value="1"/>
</dbReference>
<evidence type="ECO:0000259" key="4">
    <source>
        <dbReference type="PROSITE" id="PS51857"/>
    </source>
</evidence>
<evidence type="ECO:0000256" key="1">
    <source>
        <dbReference type="ARBA" id="ARBA00004496"/>
    </source>
</evidence>
<keyword evidence="6" id="KW-1185">Reference proteome</keyword>
<comment type="caution">
    <text evidence="5">The sequence shown here is derived from an EMBL/GenBank/DDBJ whole genome shotgun (WGS) entry which is preliminary data.</text>
</comment>
<dbReference type="GO" id="GO:0003677">
    <property type="term" value="F:DNA binding"/>
    <property type="evidence" value="ECO:0007669"/>
    <property type="project" value="UniProtKB-KW"/>
</dbReference>
<gene>
    <name evidence="5" type="ORF">EV195_10934</name>
</gene>
<dbReference type="AlphaFoldDB" id="A0A4R2NNN4"/>
<dbReference type="InterPro" id="IPR050181">
    <property type="entry name" value="Cold_shock_domain"/>
</dbReference>
<dbReference type="Proteomes" id="UP000294564">
    <property type="component" value="Unassembled WGS sequence"/>
</dbReference>
<comment type="subcellular location">
    <subcellularLocation>
        <location evidence="1 3">Cytoplasm</location>
    </subcellularLocation>
</comment>
<dbReference type="RefSeq" id="WP_132795568.1">
    <property type="nucleotide sequence ID" value="NZ_SLXM01000009.1"/>
</dbReference>
<dbReference type="OrthoDB" id="9805039at2"/>
<name>A0A4R2NNN4_9FLAO</name>
<dbReference type="PANTHER" id="PTHR11544">
    <property type="entry name" value="COLD SHOCK DOMAIN CONTAINING PROTEINS"/>
    <property type="match status" value="1"/>
</dbReference>
<dbReference type="PRINTS" id="PR00050">
    <property type="entry name" value="COLDSHOCK"/>
</dbReference>
<sequence length="63" mass="6973">MQEGTVKFFNDSKGFGFITSSETGQDIFVHTSGLIDNINEGDKVRYESERGKKGMNAVNVEVI</sequence>
<dbReference type="SUPFAM" id="SSF50249">
    <property type="entry name" value="Nucleic acid-binding proteins"/>
    <property type="match status" value="1"/>
</dbReference>
<dbReference type="CDD" id="cd04458">
    <property type="entry name" value="CSP_CDS"/>
    <property type="match status" value="1"/>
</dbReference>
<dbReference type="Gene3D" id="2.40.50.140">
    <property type="entry name" value="Nucleic acid-binding proteins"/>
    <property type="match status" value="1"/>
</dbReference>
<evidence type="ECO:0000256" key="3">
    <source>
        <dbReference type="RuleBase" id="RU000408"/>
    </source>
</evidence>
<dbReference type="PIRSF" id="PIRSF002599">
    <property type="entry name" value="Cold_shock_A"/>
    <property type="match status" value="1"/>
</dbReference>
<keyword evidence="2" id="KW-0963">Cytoplasm</keyword>
<dbReference type="InterPro" id="IPR012156">
    <property type="entry name" value="Cold_shock_CspA"/>
</dbReference>
<dbReference type="Pfam" id="PF00313">
    <property type="entry name" value="CSD"/>
    <property type="match status" value="1"/>
</dbReference>
<reference evidence="5 6" key="1">
    <citation type="submission" date="2019-03" db="EMBL/GenBank/DDBJ databases">
        <title>Genomic Encyclopedia of Type Strains, Phase IV (KMG-IV): sequencing the most valuable type-strain genomes for metagenomic binning, comparative biology and taxonomic classification.</title>
        <authorList>
            <person name="Goeker M."/>
        </authorList>
    </citation>
    <scope>NUCLEOTIDE SEQUENCE [LARGE SCALE GENOMIC DNA]</scope>
    <source>
        <strain evidence="5 6">DSM 14836</strain>
    </source>
</reference>
<keyword evidence="5" id="KW-0238">DNA-binding</keyword>
<dbReference type="PROSITE" id="PS51857">
    <property type="entry name" value="CSD_2"/>
    <property type="match status" value="1"/>
</dbReference>
<dbReference type="InterPro" id="IPR011129">
    <property type="entry name" value="CSD"/>
</dbReference>
<protein>
    <submittedName>
        <fullName evidence="5">Putative cold-shock DNA-binding protein</fullName>
    </submittedName>
</protein>
<dbReference type="EMBL" id="SLXM01000009">
    <property type="protein sequence ID" value="TCP23310.1"/>
    <property type="molecule type" value="Genomic_DNA"/>
</dbReference>
<evidence type="ECO:0000313" key="6">
    <source>
        <dbReference type="Proteomes" id="UP000294564"/>
    </source>
</evidence>